<name>A0AAE1ETG5_PETCI</name>
<sequence>MDSKTRDSELVSPITNKGLPACLTHHKQGTPSLCHPSQTRDSKLVSPITNKGLPACLTHHKQGTPSLSHPSHSDVNAGPDTR</sequence>
<comment type="caution">
    <text evidence="2">The sequence shown here is derived from an EMBL/GenBank/DDBJ whole genome shotgun (WGS) entry which is preliminary data.</text>
</comment>
<dbReference type="EMBL" id="JAWQEG010004574">
    <property type="protein sequence ID" value="KAK3861047.1"/>
    <property type="molecule type" value="Genomic_DNA"/>
</dbReference>
<dbReference type="Proteomes" id="UP001286313">
    <property type="component" value="Unassembled WGS sequence"/>
</dbReference>
<accession>A0AAE1ETG5</accession>
<gene>
    <name evidence="2" type="ORF">Pcinc_032946</name>
</gene>
<evidence type="ECO:0000313" key="3">
    <source>
        <dbReference type="Proteomes" id="UP001286313"/>
    </source>
</evidence>
<proteinExistence type="predicted"/>
<reference evidence="2" key="1">
    <citation type="submission" date="2023-10" db="EMBL/GenBank/DDBJ databases">
        <title>Genome assemblies of two species of porcelain crab, Petrolisthes cinctipes and Petrolisthes manimaculis (Anomura: Porcellanidae).</title>
        <authorList>
            <person name="Angst P."/>
        </authorList>
    </citation>
    <scope>NUCLEOTIDE SEQUENCE</scope>
    <source>
        <strain evidence="2">PB745_01</strain>
        <tissue evidence="2">Gill</tissue>
    </source>
</reference>
<feature type="region of interest" description="Disordered" evidence="1">
    <location>
        <begin position="1"/>
        <end position="82"/>
    </location>
</feature>
<evidence type="ECO:0000313" key="2">
    <source>
        <dbReference type="EMBL" id="KAK3861047.1"/>
    </source>
</evidence>
<evidence type="ECO:0000256" key="1">
    <source>
        <dbReference type="SAM" id="MobiDB-lite"/>
    </source>
</evidence>
<keyword evidence="3" id="KW-1185">Reference proteome</keyword>
<dbReference type="AlphaFoldDB" id="A0AAE1ETG5"/>
<protein>
    <submittedName>
        <fullName evidence="2">Uncharacterized protein</fullName>
    </submittedName>
</protein>
<organism evidence="2 3">
    <name type="scientific">Petrolisthes cinctipes</name>
    <name type="common">Flat porcelain crab</name>
    <dbReference type="NCBI Taxonomy" id="88211"/>
    <lineage>
        <taxon>Eukaryota</taxon>
        <taxon>Metazoa</taxon>
        <taxon>Ecdysozoa</taxon>
        <taxon>Arthropoda</taxon>
        <taxon>Crustacea</taxon>
        <taxon>Multicrustacea</taxon>
        <taxon>Malacostraca</taxon>
        <taxon>Eumalacostraca</taxon>
        <taxon>Eucarida</taxon>
        <taxon>Decapoda</taxon>
        <taxon>Pleocyemata</taxon>
        <taxon>Anomura</taxon>
        <taxon>Galatheoidea</taxon>
        <taxon>Porcellanidae</taxon>
        <taxon>Petrolisthes</taxon>
    </lineage>
</organism>
<feature type="compositionally biased region" description="Polar residues" evidence="1">
    <location>
        <begin position="63"/>
        <end position="74"/>
    </location>
</feature>